<feature type="non-terminal residue" evidence="13">
    <location>
        <position position="480"/>
    </location>
</feature>
<dbReference type="InterPro" id="IPR020825">
    <property type="entry name" value="Phe-tRNA_synthase-like_B3/B4"/>
</dbReference>
<comment type="caution">
    <text evidence="13">The sequence shown here is derived from an EMBL/GenBank/DDBJ whole genome shotgun (WGS) entry which is preliminary data.</text>
</comment>
<feature type="domain" description="TRNA-binding" evidence="12">
    <location>
        <begin position="42"/>
        <end position="158"/>
    </location>
</feature>
<dbReference type="NCBIfam" id="TIGR00472">
    <property type="entry name" value="pheT_bact"/>
    <property type="match status" value="1"/>
</dbReference>
<evidence type="ECO:0000256" key="1">
    <source>
        <dbReference type="ARBA" id="ARBA00022490"/>
    </source>
</evidence>
<evidence type="ECO:0000256" key="8">
    <source>
        <dbReference type="ARBA" id="ARBA00022884"/>
    </source>
</evidence>
<evidence type="ECO:0000256" key="10">
    <source>
        <dbReference type="ARBA" id="ARBA00023146"/>
    </source>
</evidence>
<reference evidence="13 14" key="1">
    <citation type="submission" date="2019-03" db="EMBL/GenBank/DDBJ databases">
        <title>Lake Tanganyika Metagenome-Assembled Genomes (MAGs).</title>
        <authorList>
            <person name="Tran P."/>
        </authorList>
    </citation>
    <scope>NUCLEOTIDE SEQUENCE [LARGE SCALE GENOMIC DNA]</scope>
    <source>
        <strain evidence="13">K_DeepCast_65m_m2_236</strain>
    </source>
</reference>
<gene>
    <name evidence="13" type="primary">pheT</name>
    <name evidence="13" type="ORF">FJZ00_13105</name>
</gene>
<dbReference type="EC" id="6.1.1.20" evidence="13"/>
<dbReference type="Gene3D" id="3.30.56.10">
    <property type="match status" value="1"/>
</dbReference>
<name>A0A937X556_9BACT</name>
<dbReference type="AlphaFoldDB" id="A0A937X556"/>
<dbReference type="EMBL" id="VGJX01000852">
    <property type="protein sequence ID" value="MBM3276084.1"/>
    <property type="molecule type" value="Genomic_DNA"/>
</dbReference>
<evidence type="ECO:0000256" key="11">
    <source>
        <dbReference type="PROSITE-ProRule" id="PRU00209"/>
    </source>
</evidence>
<dbReference type="GO" id="GO:0005524">
    <property type="term" value="F:ATP binding"/>
    <property type="evidence" value="ECO:0007669"/>
    <property type="project" value="UniProtKB-KW"/>
</dbReference>
<evidence type="ECO:0000256" key="2">
    <source>
        <dbReference type="ARBA" id="ARBA00022555"/>
    </source>
</evidence>
<evidence type="ECO:0000256" key="7">
    <source>
        <dbReference type="ARBA" id="ARBA00022842"/>
    </source>
</evidence>
<sequence>MKLPLEWLLSQFEAREGTIDPDAIAQCLMASGFELEGVAFVRPGLETVVTGKLLTADPHPNADRLRVCQTDIGRDQPLQIITAAPNVNAGDIVPVALVGSRLPSGKDIGEAKMRGVDSFGMFCSAVELGLDAADAGHRGRLRETLVKARGDISGDELEQAVDLCFEFVMVLPASTGLGQPIANVLGLGDAVLDVAITANRGDALSLRGLSRELAAYDLAPIKWRELPSPDSRSGTPEVVIRLDDPELCPRYAGQVVRGVKVGPAPDWLAKRLELSGIRAINNIVDAMNYVMLDCGQPLHAFDLAKLSGPVAARRARPGERIVTLDEQDRELAAGMLVIADDRGAVAIAGVMGGKDSAVSGTTTDILIESAFFNPSSVRRTAKQLGLSSESSYRFERGVDPENTGRVLERAAQLVVELAGGTLSGPQVDVRHEGFPQELVVALRPSRTEKILGLEVPETQQQASLARLGFEEVPGHAALPA</sequence>
<protein>
    <submittedName>
        <fullName evidence="13">Phenylalanine--tRNA ligase subunit beta</fullName>
        <ecNumber evidence="13">6.1.1.20</ecNumber>
    </submittedName>
</protein>
<dbReference type="InterPro" id="IPR002547">
    <property type="entry name" value="tRNA-bd_dom"/>
</dbReference>
<proteinExistence type="predicted"/>
<dbReference type="InterPro" id="IPR045060">
    <property type="entry name" value="Phe-tRNA-ligase_IIc_bsu"/>
</dbReference>
<keyword evidence="10" id="KW-0030">Aminoacyl-tRNA synthetase</keyword>
<accession>A0A937X556</accession>
<dbReference type="PANTHER" id="PTHR10947">
    <property type="entry name" value="PHENYLALANYL-TRNA SYNTHETASE BETA CHAIN AND LEUCINE-RICH REPEAT-CONTAINING PROTEIN 47"/>
    <property type="match status" value="1"/>
</dbReference>
<dbReference type="Pfam" id="PF01588">
    <property type="entry name" value="tRNA_bind"/>
    <property type="match status" value="1"/>
</dbReference>
<keyword evidence="6" id="KW-0067">ATP-binding</keyword>
<dbReference type="InterPro" id="IPR004532">
    <property type="entry name" value="Phe-tRNA-ligase_IIc_bsu_bact"/>
</dbReference>
<evidence type="ECO:0000256" key="3">
    <source>
        <dbReference type="ARBA" id="ARBA00022598"/>
    </source>
</evidence>
<dbReference type="GO" id="GO:0000287">
    <property type="term" value="F:magnesium ion binding"/>
    <property type="evidence" value="ECO:0007669"/>
    <property type="project" value="InterPro"/>
</dbReference>
<keyword evidence="8 11" id="KW-0694">RNA-binding</keyword>
<dbReference type="CDD" id="cd02796">
    <property type="entry name" value="tRNA_bind_bactPheRS"/>
    <property type="match status" value="1"/>
</dbReference>
<keyword evidence="2 11" id="KW-0820">tRNA-binding</keyword>
<keyword evidence="9" id="KW-0648">Protein biosynthesis</keyword>
<dbReference type="GO" id="GO:0004826">
    <property type="term" value="F:phenylalanine-tRNA ligase activity"/>
    <property type="evidence" value="ECO:0007669"/>
    <property type="project" value="UniProtKB-EC"/>
</dbReference>
<evidence type="ECO:0000313" key="13">
    <source>
        <dbReference type="EMBL" id="MBM3276084.1"/>
    </source>
</evidence>
<dbReference type="Gene3D" id="2.40.50.140">
    <property type="entry name" value="Nucleic acid-binding proteins"/>
    <property type="match status" value="1"/>
</dbReference>
<keyword evidence="5" id="KW-0547">Nucleotide-binding</keyword>
<dbReference type="Pfam" id="PF03483">
    <property type="entry name" value="B3_4"/>
    <property type="match status" value="1"/>
</dbReference>
<dbReference type="GO" id="GO:0000049">
    <property type="term" value="F:tRNA binding"/>
    <property type="evidence" value="ECO:0007669"/>
    <property type="project" value="UniProtKB-UniRule"/>
</dbReference>
<dbReference type="SUPFAM" id="SSF50249">
    <property type="entry name" value="Nucleic acid-binding proteins"/>
    <property type="match status" value="1"/>
</dbReference>
<organism evidence="13 14">
    <name type="scientific">Candidatus Tanganyikabacteria bacterium</name>
    <dbReference type="NCBI Taxonomy" id="2961651"/>
    <lineage>
        <taxon>Bacteria</taxon>
        <taxon>Bacillati</taxon>
        <taxon>Candidatus Sericytochromatia</taxon>
        <taxon>Candidatus Tanganyikabacteria</taxon>
    </lineage>
</organism>
<keyword evidence="4" id="KW-0479">Metal-binding</keyword>
<dbReference type="GO" id="GO:0009328">
    <property type="term" value="C:phenylalanine-tRNA ligase complex"/>
    <property type="evidence" value="ECO:0007669"/>
    <property type="project" value="TreeGrafter"/>
</dbReference>
<dbReference type="InterPro" id="IPR033714">
    <property type="entry name" value="tRNA_bind_bactPheRS"/>
</dbReference>
<dbReference type="InterPro" id="IPR012340">
    <property type="entry name" value="NA-bd_OB-fold"/>
</dbReference>
<evidence type="ECO:0000256" key="4">
    <source>
        <dbReference type="ARBA" id="ARBA00022723"/>
    </source>
</evidence>
<dbReference type="Gene3D" id="3.50.40.10">
    <property type="entry name" value="Phenylalanyl-trna Synthetase, Chain B, domain 3"/>
    <property type="match status" value="1"/>
</dbReference>
<dbReference type="Proteomes" id="UP000703893">
    <property type="component" value="Unassembled WGS sequence"/>
</dbReference>
<dbReference type="FunFam" id="3.50.40.10:FF:000001">
    <property type="entry name" value="Phenylalanine--tRNA ligase beta subunit"/>
    <property type="match status" value="1"/>
</dbReference>
<evidence type="ECO:0000256" key="5">
    <source>
        <dbReference type="ARBA" id="ARBA00022741"/>
    </source>
</evidence>
<evidence type="ECO:0000259" key="12">
    <source>
        <dbReference type="PROSITE" id="PS50886"/>
    </source>
</evidence>
<dbReference type="SUPFAM" id="SSF56037">
    <property type="entry name" value="PheT/TilS domain"/>
    <property type="match status" value="1"/>
</dbReference>
<keyword evidence="1" id="KW-0963">Cytoplasm</keyword>
<dbReference type="SMART" id="SM00873">
    <property type="entry name" value="B3_4"/>
    <property type="match status" value="1"/>
</dbReference>
<evidence type="ECO:0000313" key="14">
    <source>
        <dbReference type="Proteomes" id="UP000703893"/>
    </source>
</evidence>
<dbReference type="PANTHER" id="PTHR10947:SF0">
    <property type="entry name" value="PHENYLALANINE--TRNA LIGASE BETA SUBUNIT"/>
    <property type="match status" value="1"/>
</dbReference>
<keyword evidence="7" id="KW-0460">Magnesium</keyword>
<evidence type="ECO:0000256" key="9">
    <source>
        <dbReference type="ARBA" id="ARBA00022917"/>
    </source>
</evidence>
<dbReference type="InterPro" id="IPR005146">
    <property type="entry name" value="B3/B4_tRNA-bd"/>
</dbReference>
<keyword evidence="3 13" id="KW-0436">Ligase</keyword>
<dbReference type="GO" id="GO:0006432">
    <property type="term" value="P:phenylalanyl-tRNA aminoacylation"/>
    <property type="evidence" value="ECO:0007669"/>
    <property type="project" value="InterPro"/>
</dbReference>
<evidence type="ECO:0000256" key="6">
    <source>
        <dbReference type="ARBA" id="ARBA00022840"/>
    </source>
</evidence>
<dbReference type="PROSITE" id="PS50886">
    <property type="entry name" value="TRBD"/>
    <property type="match status" value="1"/>
</dbReference>